<keyword evidence="2" id="KW-0808">Transferase</keyword>
<keyword evidence="1 4" id="KW-0489">Methyltransferase</keyword>
<dbReference type="Pfam" id="PF00588">
    <property type="entry name" value="SpoU_methylase"/>
    <property type="match status" value="1"/>
</dbReference>
<proteinExistence type="predicted"/>
<evidence type="ECO:0000313" key="4">
    <source>
        <dbReference type="EMBL" id="HJD52414.1"/>
    </source>
</evidence>
<name>A0A9D2UHA1_9BACT</name>
<evidence type="ECO:0000256" key="2">
    <source>
        <dbReference type="ARBA" id="ARBA00022679"/>
    </source>
</evidence>
<dbReference type="Gene3D" id="3.40.1280.10">
    <property type="match status" value="1"/>
</dbReference>
<dbReference type="GO" id="GO:0006396">
    <property type="term" value="P:RNA processing"/>
    <property type="evidence" value="ECO:0007669"/>
    <property type="project" value="InterPro"/>
</dbReference>
<accession>A0A9D2UHA1</accession>
<dbReference type="PANTHER" id="PTHR46429:SF1">
    <property type="entry name" value="23S RRNA (GUANOSINE-2'-O-)-METHYLTRANSFERASE RLMB"/>
    <property type="match status" value="1"/>
</dbReference>
<dbReference type="GO" id="GO:0008173">
    <property type="term" value="F:RNA methyltransferase activity"/>
    <property type="evidence" value="ECO:0007669"/>
    <property type="project" value="InterPro"/>
</dbReference>
<dbReference type="GO" id="GO:0032259">
    <property type="term" value="P:methylation"/>
    <property type="evidence" value="ECO:0007669"/>
    <property type="project" value="UniProtKB-KW"/>
</dbReference>
<reference evidence="4" key="2">
    <citation type="submission" date="2021-04" db="EMBL/GenBank/DDBJ databases">
        <authorList>
            <person name="Gilroy R."/>
        </authorList>
    </citation>
    <scope>NUCLEOTIDE SEQUENCE</scope>
    <source>
        <strain evidence="4">MalCec1-1739</strain>
    </source>
</reference>
<reference evidence="4" key="1">
    <citation type="journal article" date="2021" name="PeerJ">
        <title>Extensive microbial diversity within the chicken gut microbiome revealed by metagenomics and culture.</title>
        <authorList>
            <person name="Gilroy R."/>
            <person name="Ravi A."/>
            <person name="Getino M."/>
            <person name="Pursley I."/>
            <person name="Horton D.L."/>
            <person name="Alikhan N.F."/>
            <person name="Baker D."/>
            <person name="Gharbi K."/>
            <person name="Hall N."/>
            <person name="Watson M."/>
            <person name="Adriaenssens E.M."/>
            <person name="Foster-Nyarko E."/>
            <person name="Jarju S."/>
            <person name="Secka A."/>
            <person name="Antonio M."/>
            <person name="Oren A."/>
            <person name="Chaudhuri R.R."/>
            <person name="La Ragione R."/>
            <person name="Hildebrand F."/>
            <person name="Pallen M.J."/>
        </authorList>
    </citation>
    <scope>NUCLEOTIDE SEQUENCE</scope>
    <source>
        <strain evidence="4">MalCec1-1739</strain>
    </source>
</reference>
<dbReference type="Proteomes" id="UP000787625">
    <property type="component" value="Unassembled WGS sequence"/>
</dbReference>
<dbReference type="SUPFAM" id="SSF75217">
    <property type="entry name" value="alpha/beta knot"/>
    <property type="match status" value="1"/>
</dbReference>
<evidence type="ECO:0000259" key="3">
    <source>
        <dbReference type="Pfam" id="PF00588"/>
    </source>
</evidence>
<dbReference type="GO" id="GO:0003723">
    <property type="term" value="F:RNA binding"/>
    <property type="evidence" value="ECO:0007669"/>
    <property type="project" value="InterPro"/>
</dbReference>
<protein>
    <submittedName>
        <fullName evidence="4">RNA methyltransferase</fullName>
    </submittedName>
</protein>
<organism evidence="4 5">
    <name type="scientific">Candidatus Avibacteroides avistercoris</name>
    <dbReference type="NCBI Taxonomy" id="2840690"/>
    <lineage>
        <taxon>Bacteria</taxon>
        <taxon>Pseudomonadati</taxon>
        <taxon>Bacteroidota</taxon>
        <taxon>Bacteroidia</taxon>
        <taxon>Bacteroidales</taxon>
        <taxon>Bacteroidaceae</taxon>
        <taxon>Bacteroidaceae incertae sedis</taxon>
        <taxon>Candidatus Avibacteroides</taxon>
    </lineage>
</organism>
<evidence type="ECO:0000256" key="1">
    <source>
        <dbReference type="ARBA" id="ARBA00022603"/>
    </source>
</evidence>
<dbReference type="AlphaFoldDB" id="A0A9D2UHA1"/>
<sequence length="182" mass="19753">MRKLNVTDLHRLSVDEYKASDKTPLVVVLDNVRSLHNVGSVFRTCDAFRVGGVVLCGITAVPPQPEIHKTALGAEDSVDWTYEADTLDAVRRLKAQGWTVLAVEQVEASTMLGDFVPCKGRHYAVVLGNEVKGVRQDVVDECDGCIEIPQHGTKHSLNVSVTAGIVIWDIYNKLAAIGEAAS</sequence>
<dbReference type="InterPro" id="IPR029028">
    <property type="entry name" value="Alpha/beta_knot_MTases"/>
</dbReference>
<comment type="caution">
    <text evidence="4">The sequence shown here is derived from an EMBL/GenBank/DDBJ whole genome shotgun (WGS) entry which is preliminary data.</text>
</comment>
<dbReference type="PANTHER" id="PTHR46429">
    <property type="entry name" value="23S RRNA (GUANOSINE-2'-O-)-METHYLTRANSFERASE RLMB"/>
    <property type="match status" value="1"/>
</dbReference>
<evidence type="ECO:0000313" key="5">
    <source>
        <dbReference type="Proteomes" id="UP000787625"/>
    </source>
</evidence>
<dbReference type="InterPro" id="IPR001537">
    <property type="entry name" value="SpoU_MeTrfase"/>
</dbReference>
<dbReference type="InterPro" id="IPR004441">
    <property type="entry name" value="rRNA_MeTrfase_TrmH"/>
</dbReference>
<gene>
    <name evidence="4" type="ORF">IAA93_01610</name>
</gene>
<dbReference type="InterPro" id="IPR029026">
    <property type="entry name" value="tRNA_m1G_MTases_N"/>
</dbReference>
<feature type="domain" description="tRNA/rRNA methyltransferase SpoU type" evidence="3">
    <location>
        <begin position="25"/>
        <end position="167"/>
    </location>
</feature>
<dbReference type="EMBL" id="DWUP01000029">
    <property type="protein sequence ID" value="HJD52414.1"/>
    <property type="molecule type" value="Genomic_DNA"/>
</dbReference>
<dbReference type="GO" id="GO:0005829">
    <property type="term" value="C:cytosol"/>
    <property type="evidence" value="ECO:0007669"/>
    <property type="project" value="TreeGrafter"/>
</dbReference>
<dbReference type="CDD" id="cd18097">
    <property type="entry name" value="SpoU-like"/>
    <property type="match status" value="1"/>
</dbReference>